<comment type="caution">
    <text evidence="1">The sequence shown here is derived from an EMBL/GenBank/DDBJ whole genome shotgun (WGS) entry which is preliminary data.</text>
</comment>
<gene>
    <name evidence="1" type="ORF">ACCI49_07890</name>
</gene>
<protein>
    <submittedName>
        <fullName evidence="1">Phage tail protein</fullName>
    </submittedName>
</protein>
<name>A0ABV4NYM8_9GAMM</name>
<reference evidence="1 2" key="1">
    <citation type="submission" date="2024-08" db="EMBL/GenBank/DDBJ databases">
        <authorList>
            <person name="Ishaq N."/>
        </authorList>
    </citation>
    <scope>NUCLEOTIDE SEQUENCE [LARGE SCALE GENOMIC DNA]</scope>
    <source>
        <strain evidence="1 2">DSM 18651</strain>
    </source>
</reference>
<proteinExistence type="predicted"/>
<evidence type="ECO:0000313" key="2">
    <source>
        <dbReference type="Proteomes" id="UP001569428"/>
    </source>
</evidence>
<organism evidence="1 2">
    <name type="scientific">Microbulbifer epialgicus</name>
    <dbReference type="NCBI Taxonomy" id="393907"/>
    <lineage>
        <taxon>Bacteria</taxon>
        <taxon>Pseudomonadati</taxon>
        <taxon>Pseudomonadota</taxon>
        <taxon>Gammaproteobacteria</taxon>
        <taxon>Cellvibrionales</taxon>
        <taxon>Microbulbiferaceae</taxon>
        <taxon>Microbulbifer</taxon>
    </lineage>
</organism>
<accession>A0ABV4NYM8</accession>
<evidence type="ECO:0000313" key="1">
    <source>
        <dbReference type="EMBL" id="MFA0810842.1"/>
    </source>
</evidence>
<dbReference type="RefSeq" id="WP_371838414.1">
    <property type="nucleotide sequence ID" value="NZ_JBGMEK010000012.1"/>
</dbReference>
<keyword evidence="2" id="KW-1185">Reference proteome</keyword>
<dbReference type="Pfam" id="PF06891">
    <property type="entry name" value="P2_Phage_GpR"/>
    <property type="match status" value="1"/>
</dbReference>
<dbReference type="Proteomes" id="UP001569428">
    <property type="component" value="Unassembled WGS sequence"/>
</dbReference>
<dbReference type="EMBL" id="JBGMEK010000012">
    <property type="protein sequence ID" value="MFA0810842.1"/>
    <property type="molecule type" value="Genomic_DNA"/>
</dbReference>
<sequence>MAGRKLQDIFAHLRSANLVADAKIESFMDDIKVMACSKNLGNGIRVSRVEYTAEILIEGFTGDSALVFALVTTWLMEHDSERDHDNVSEPKIEVTPVDDVSVDIEILIPFFESVDLVPDDNGSINYLGQRWAVATVPIDEPNQVAVGDNKELPTDAPYSREN</sequence>
<dbReference type="InterPro" id="IPR009678">
    <property type="entry name" value="Phage_tail_completion_R"/>
</dbReference>